<evidence type="ECO:0000256" key="1">
    <source>
        <dbReference type="SAM" id="Phobius"/>
    </source>
</evidence>
<reference evidence="2" key="2">
    <citation type="submission" date="2022-11" db="EMBL/GenBank/DDBJ databases">
        <title>Draft genome sequence of Sellimonas catena strain 12EGH17.</title>
        <authorList>
            <person name="Atsushi H."/>
            <person name="Moriya O."/>
            <person name="Mitsuo S."/>
        </authorList>
    </citation>
    <scope>NUCLEOTIDE SEQUENCE</scope>
    <source>
        <strain evidence="2">12EGH17</strain>
    </source>
</reference>
<sequence>MNQTDGFREMEIYKMACTRLRPDQHAVNKVMQRKRAARRPARRKAVVLAAACIGMFACSIVGTAAARQFQVEFFADGKVLQIGAGLEKKGDQYVIHMEEGTRTSREMTEAEKLGVSVVRHEDQQTIGLVLGEEERDITEEIRRDGQYETIWEKDGKTYRIQVTDAEPEPNVTITEE</sequence>
<name>A0A9W6FFH8_9FIRM</name>
<gene>
    <name evidence="2" type="ORF">Selli1_30190</name>
    <name evidence="3" type="ORF">Selli2_07020</name>
</gene>
<evidence type="ECO:0000313" key="4">
    <source>
        <dbReference type="Proteomes" id="UP001145145"/>
    </source>
</evidence>
<keyword evidence="1" id="KW-0812">Transmembrane</keyword>
<accession>A0A9W6FFH8</accession>
<dbReference type="EMBL" id="BSCH01000003">
    <property type="protein sequence ID" value="GLG89275.1"/>
    <property type="molecule type" value="Genomic_DNA"/>
</dbReference>
<reference evidence="2 4" key="5">
    <citation type="journal article" date="2023" name="Int. J. Syst. Evol. Microbiol.">
        <title>Sellimonas catena sp. nov., isolated from human faeces.</title>
        <authorList>
            <person name="Hisatomi A."/>
            <person name="Ohkuma M."/>
            <person name="Sakamoto M."/>
        </authorList>
    </citation>
    <scope>NUCLEOTIDE SEQUENCE [LARGE SCALE GENOMIC DNA]</scope>
    <source>
        <strain evidence="2 4">12EGH17</strain>
        <strain evidence="3">18CBH55</strain>
    </source>
</reference>
<dbReference type="RefSeq" id="WP_087167237.1">
    <property type="nucleotide sequence ID" value="NZ_BSBO01000038.1"/>
</dbReference>
<comment type="caution">
    <text evidence="2">The sequence shown here is derived from an EMBL/GenBank/DDBJ whole genome shotgun (WGS) entry which is preliminary data.</text>
</comment>
<dbReference type="Proteomes" id="UP001145145">
    <property type="component" value="Unassembled WGS sequence"/>
</dbReference>
<keyword evidence="1" id="KW-0472">Membrane</keyword>
<protein>
    <submittedName>
        <fullName evidence="2">Uncharacterized protein</fullName>
    </submittedName>
</protein>
<reference evidence="2" key="1">
    <citation type="submission" date="2022-11" db="EMBL/GenBank/DDBJ databases">
        <title>Draft genome sequence of Sellimonas catena strain 12EGH17.</title>
        <authorList>
            <person name="Hisatomi A."/>
            <person name="Ohkuma M."/>
            <person name="Sakamoto M."/>
        </authorList>
    </citation>
    <scope>NUCLEOTIDE SEQUENCE</scope>
    <source>
        <strain evidence="2">12EGH17</strain>
    </source>
</reference>
<reference evidence="3" key="3">
    <citation type="submission" date="2022-11" db="EMBL/GenBank/DDBJ databases">
        <title>Draft genome sequence of Sellimonas catena strain 18CBH55.</title>
        <authorList>
            <person name="Hisatomi A."/>
            <person name="Ohkuma M."/>
            <person name="Sakamoto M."/>
        </authorList>
    </citation>
    <scope>NUCLEOTIDE SEQUENCE</scope>
    <source>
        <strain evidence="3">18CBH55</strain>
    </source>
</reference>
<organism evidence="2 4">
    <name type="scientific">Sellimonas catena</name>
    <dbReference type="NCBI Taxonomy" id="2994035"/>
    <lineage>
        <taxon>Bacteria</taxon>
        <taxon>Bacillati</taxon>
        <taxon>Bacillota</taxon>
        <taxon>Clostridia</taxon>
        <taxon>Lachnospirales</taxon>
        <taxon>Lachnospiraceae</taxon>
        <taxon>Sellimonas</taxon>
    </lineage>
</organism>
<keyword evidence="4" id="KW-1185">Reference proteome</keyword>
<evidence type="ECO:0000313" key="3">
    <source>
        <dbReference type="EMBL" id="GLG89275.1"/>
    </source>
</evidence>
<reference evidence="3" key="4">
    <citation type="submission" date="2022-11" db="EMBL/GenBank/DDBJ databases">
        <title>Draft genome sequence of Sellimonas catena strain 18CBH55.</title>
        <authorList>
            <person name="Atsushi H."/>
            <person name="Moriya O."/>
            <person name="Mitsuo S."/>
        </authorList>
    </citation>
    <scope>NUCLEOTIDE SEQUENCE</scope>
    <source>
        <strain evidence="3">18CBH55</strain>
    </source>
</reference>
<proteinExistence type="predicted"/>
<feature type="transmembrane region" description="Helical" evidence="1">
    <location>
        <begin position="45"/>
        <end position="66"/>
    </location>
</feature>
<evidence type="ECO:0000313" key="2">
    <source>
        <dbReference type="EMBL" id="GLG05845.1"/>
    </source>
</evidence>
<keyword evidence="1" id="KW-1133">Transmembrane helix</keyword>
<dbReference type="EMBL" id="BSBO01000038">
    <property type="protein sequence ID" value="GLG05845.1"/>
    <property type="molecule type" value="Genomic_DNA"/>
</dbReference>
<dbReference type="Proteomes" id="UP001145094">
    <property type="component" value="Unassembled WGS sequence"/>
</dbReference>
<dbReference type="AlphaFoldDB" id="A0A9W6FFH8"/>